<proteinExistence type="predicted"/>
<name>A0A397YL23_BRACM</name>
<dbReference type="Proteomes" id="UP000694005">
    <property type="component" value="Chromosome A07"/>
</dbReference>
<sequence>MNSTERKDDKDESSTFYDTATKVIGVVGAIGAAVSLFSWMTSGSDENGPKEKMMKAPGGNGLIIPRAPFEANPRDHFKNQRQLNKK</sequence>
<dbReference type="EMBL" id="LR031574">
    <property type="protein sequence ID" value="VDC98813.1"/>
    <property type="molecule type" value="Genomic_DNA"/>
</dbReference>
<accession>A0A397YL23</accession>
<evidence type="ECO:0000313" key="2">
    <source>
        <dbReference type="EMBL" id="CAG7902557.1"/>
    </source>
</evidence>
<organism evidence="3 5">
    <name type="scientific">Brassica campestris</name>
    <name type="common">Field mustard</name>
    <dbReference type="NCBI Taxonomy" id="3711"/>
    <lineage>
        <taxon>Eukaryota</taxon>
        <taxon>Viridiplantae</taxon>
        <taxon>Streptophyta</taxon>
        <taxon>Embryophyta</taxon>
        <taxon>Tracheophyta</taxon>
        <taxon>Spermatophyta</taxon>
        <taxon>Magnoliopsida</taxon>
        <taxon>eudicotyledons</taxon>
        <taxon>Gunneridae</taxon>
        <taxon>Pentapetalae</taxon>
        <taxon>rosids</taxon>
        <taxon>malvids</taxon>
        <taxon>Brassicales</taxon>
        <taxon>Brassicaceae</taxon>
        <taxon>Brassiceae</taxon>
        <taxon>Brassica</taxon>
    </lineage>
</organism>
<keyword evidence="1" id="KW-0472">Membrane</keyword>
<dbReference type="AlphaFoldDB" id="A0A397YL23"/>
<feature type="transmembrane region" description="Helical" evidence="1">
    <location>
        <begin position="20"/>
        <end position="40"/>
    </location>
</feature>
<keyword evidence="1" id="KW-0812">Transmembrane</keyword>
<dbReference type="EMBL" id="LS974623">
    <property type="protein sequence ID" value="CAG7902557.1"/>
    <property type="molecule type" value="Genomic_DNA"/>
</dbReference>
<dbReference type="Proteomes" id="UP000264353">
    <property type="component" value="Chromosome A7"/>
</dbReference>
<dbReference type="PANTHER" id="PTHR33333:SF40">
    <property type="entry name" value="(RAPE) HYPOTHETICAL PROTEIN"/>
    <property type="match status" value="1"/>
</dbReference>
<dbReference type="EMBL" id="CM010634">
    <property type="protein sequence ID" value="RID54122.1"/>
    <property type="molecule type" value="Genomic_DNA"/>
</dbReference>
<evidence type="ECO:0000313" key="3">
    <source>
        <dbReference type="EMBL" id="RID54122.1"/>
    </source>
</evidence>
<dbReference type="InterPro" id="IPR039926">
    <property type="entry name" value="Egg_app_1"/>
</dbReference>
<keyword evidence="1" id="KW-1133">Transmembrane helix</keyword>
<dbReference type="PANTHER" id="PTHR33333">
    <property type="entry name" value="ERYTHROCYTE MEMBRANE PROTEIN 1-LIKE"/>
    <property type="match status" value="1"/>
</dbReference>
<evidence type="ECO:0000313" key="5">
    <source>
        <dbReference type="Proteomes" id="UP000264353"/>
    </source>
</evidence>
<evidence type="ECO:0000256" key="1">
    <source>
        <dbReference type="SAM" id="Phobius"/>
    </source>
</evidence>
<evidence type="ECO:0000313" key="4">
    <source>
        <dbReference type="EMBL" id="VDC98813.1"/>
    </source>
</evidence>
<protein>
    <submittedName>
        <fullName evidence="2">Uncharacterized protein</fullName>
    </submittedName>
</protein>
<dbReference type="Gramene" id="A07p22010.2_BraZ1">
    <property type="protein sequence ID" value="A07p22010.2_BraZ1.CDS.1"/>
    <property type="gene ID" value="A07g22010.2_BraZ1"/>
</dbReference>
<reference evidence="3 5" key="1">
    <citation type="submission" date="2018-06" db="EMBL/GenBank/DDBJ databases">
        <title>WGS assembly of Brassica rapa FPsc.</title>
        <authorList>
            <person name="Bowman J."/>
            <person name="Kohchi T."/>
            <person name="Yamato K."/>
            <person name="Jenkins J."/>
            <person name="Shu S."/>
            <person name="Ishizaki K."/>
            <person name="Yamaoka S."/>
            <person name="Nishihama R."/>
            <person name="Nakamura Y."/>
            <person name="Berger F."/>
            <person name="Adam C."/>
            <person name="Aki S."/>
            <person name="Althoff F."/>
            <person name="Araki T."/>
            <person name="Arteaga-Vazquez M."/>
            <person name="Balasubrmanian S."/>
            <person name="Bauer D."/>
            <person name="Boehm C."/>
            <person name="Briginshaw L."/>
            <person name="Caballero-Perez J."/>
            <person name="Catarino B."/>
            <person name="Chen F."/>
            <person name="Chiyoda S."/>
            <person name="Chovatia M."/>
            <person name="Davies K."/>
            <person name="Delmans M."/>
            <person name="Demura T."/>
            <person name="Dierschke T."/>
            <person name="Dolan L."/>
            <person name="Dorantes-Acosta A."/>
            <person name="Eklund D."/>
            <person name="Florent S."/>
            <person name="Flores-Sandoval E."/>
            <person name="Fujiyama A."/>
            <person name="Fukuzawa H."/>
            <person name="Galik B."/>
            <person name="Grimanelli D."/>
            <person name="Grimwood J."/>
            <person name="Grossniklaus U."/>
            <person name="Hamada T."/>
            <person name="Haseloff J."/>
            <person name="Hetherington A."/>
            <person name="Higo A."/>
            <person name="Hirakawa Y."/>
            <person name="Hundley H."/>
            <person name="Ikeda Y."/>
            <person name="Inoue K."/>
            <person name="Inoue S."/>
            <person name="Ishida S."/>
            <person name="Jia Q."/>
            <person name="Kakita M."/>
            <person name="Kanazawa T."/>
            <person name="Kawai Y."/>
            <person name="Kawashima T."/>
            <person name="Kennedy M."/>
            <person name="Kinose K."/>
            <person name="Kinoshita T."/>
            <person name="Kohara Y."/>
            <person name="Koide E."/>
            <person name="Komatsu K."/>
            <person name="Kopischke S."/>
            <person name="Kubo M."/>
            <person name="Kyozuka J."/>
            <person name="Lagercrantz U."/>
            <person name="Lin S."/>
            <person name="Lindquist E."/>
            <person name="Lipzen A."/>
            <person name="Lu C."/>
            <person name="Luna E."/>
            <person name="Martienssen R."/>
            <person name="Minamino N."/>
            <person name="Mizutani M."/>
            <person name="Mizutani M."/>
            <person name="Mochizuki N."/>
            <person name="Monte I."/>
            <person name="Mosher R."/>
            <person name="Nagasaki H."/>
            <person name="Nakagami H."/>
            <person name="Naramoto S."/>
            <person name="Nishitani K."/>
            <person name="Ohtani M."/>
            <person name="Okamoto T."/>
            <person name="Okumura M."/>
            <person name="Phillips J."/>
            <person name="Pollak B."/>
            <person name="Reinders A."/>
            <person name="Roevekamp M."/>
            <person name="Sano R."/>
            <person name="Sawa S."/>
            <person name="Schmid M."/>
            <person name="Shirakawa M."/>
            <person name="Solano R."/>
            <person name="Spunde A."/>
            <person name="Suetsugu N."/>
            <person name="Sugano S."/>
            <person name="Sugiyama A."/>
            <person name="Sun R."/>
            <person name="Suzuki Y."/>
            <person name="Takenaka M."/>
            <person name="Takezawa D."/>
            <person name="Tomogane H."/>
            <person name="Tsuzuki M."/>
            <person name="Ueda T."/>
            <person name="Umeda M."/>
            <person name="Ward J."/>
            <person name="Watanabe Y."/>
            <person name="Yazaki K."/>
            <person name="Yokoyama R."/>
            <person name="Yoshitake Y."/>
            <person name="Yotsui I."/>
            <person name="Zachgo S."/>
            <person name="Schmutz J."/>
        </authorList>
    </citation>
    <scope>NUCLEOTIDE SEQUENCE [LARGE SCALE GENOMIC DNA]</scope>
    <source>
        <strain evidence="5">cv. B-3</strain>
    </source>
</reference>
<reference evidence="4" key="2">
    <citation type="submission" date="2018-11" db="EMBL/GenBank/DDBJ databases">
        <authorList>
            <consortium name="Genoscope - CEA"/>
            <person name="William W."/>
        </authorList>
    </citation>
    <scope>NUCLEOTIDE SEQUENCE</scope>
</reference>
<gene>
    <name evidence="4" type="ORF">BRAA07T29714Z</name>
    <name evidence="2" type="ORF">BRAPAZ1V2_A07P22010.2</name>
    <name evidence="3" type="ORF">BRARA_G01467</name>
</gene>